<dbReference type="SUPFAM" id="SSF52922">
    <property type="entry name" value="TK C-terminal domain-like"/>
    <property type="match status" value="1"/>
</dbReference>
<organism evidence="15 16">
    <name type="scientific">Herrania umbratica</name>
    <dbReference type="NCBI Taxonomy" id="108875"/>
    <lineage>
        <taxon>Eukaryota</taxon>
        <taxon>Viridiplantae</taxon>
        <taxon>Streptophyta</taxon>
        <taxon>Embryophyta</taxon>
        <taxon>Tracheophyta</taxon>
        <taxon>Spermatophyta</taxon>
        <taxon>Magnoliopsida</taxon>
        <taxon>eudicotyledons</taxon>
        <taxon>Gunneridae</taxon>
        <taxon>Pentapetalae</taxon>
        <taxon>rosids</taxon>
        <taxon>malvids</taxon>
        <taxon>Malvales</taxon>
        <taxon>Malvaceae</taxon>
        <taxon>Byttnerioideae</taxon>
        <taxon>Herrania</taxon>
    </lineage>
</organism>
<dbReference type="CDD" id="cd07033">
    <property type="entry name" value="TPP_PYR_DXS_TK_like"/>
    <property type="match status" value="1"/>
</dbReference>
<dbReference type="InterPro" id="IPR033248">
    <property type="entry name" value="Transketolase_C"/>
</dbReference>
<feature type="domain" description="Transketolase-like pyrimidine-binding" evidence="14">
    <location>
        <begin position="396"/>
        <end position="561"/>
    </location>
</feature>
<dbReference type="Gene3D" id="3.40.50.920">
    <property type="match status" value="1"/>
</dbReference>
<dbReference type="PROSITE" id="PS00801">
    <property type="entry name" value="TRANSKETOLASE_1"/>
    <property type="match status" value="1"/>
</dbReference>
<dbReference type="FunFam" id="3.40.50.970:FF:000005">
    <property type="entry name" value="1-deoxy-D-xylulose-5-phosphate synthase"/>
    <property type="match status" value="1"/>
</dbReference>
<dbReference type="FunFam" id="3.40.50.920:FF:000002">
    <property type="entry name" value="1-deoxy-D-xylulose-5-phosphate synthase"/>
    <property type="match status" value="1"/>
</dbReference>
<dbReference type="GO" id="GO:0016114">
    <property type="term" value="P:terpenoid biosynthetic process"/>
    <property type="evidence" value="ECO:0007669"/>
    <property type="project" value="InterPro"/>
</dbReference>
<protein>
    <recommendedName>
        <fullName evidence="6">1-deoxy-D-xylulose-5-phosphate synthase</fullName>
        <ecNumber evidence="6">2.2.1.7</ecNumber>
    </recommendedName>
</protein>
<comment type="cofactor">
    <cofactor evidence="1">
        <name>Mg(2+)</name>
        <dbReference type="ChEBI" id="CHEBI:18420"/>
    </cofactor>
</comment>
<keyword evidence="10" id="KW-0784">Thiamine biosynthesis</keyword>
<dbReference type="GO" id="GO:0009507">
    <property type="term" value="C:chloroplast"/>
    <property type="evidence" value="ECO:0007669"/>
    <property type="project" value="TreeGrafter"/>
</dbReference>
<dbReference type="InterPro" id="IPR009014">
    <property type="entry name" value="Transketo_C/PFOR_II"/>
</dbReference>
<accession>A0A6J1AWR8</accession>
<dbReference type="Proteomes" id="UP000504621">
    <property type="component" value="Unplaced"/>
</dbReference>
<dbReference type="SUPFAM" id="SSF52518">
    <property type="entry name" value="Thiamin diphosphate-binding fold (THDP-binding)"/>
    <property type="match status" value="2"/>
</dbReference>
<dbReference type="GO" id="GO:0015995">
    <property type="term" value="P:chlorophyll biosynthetic process"/>
    <property type="evidence" value="ECO:0007669"/>
    <property type="project" value="TreeGrafter"/>
</dbReference>
<gene>
    <name evidence="16" type="primary">LOC110422153</name>
</gene>
<dbReference type="NCBIfam" id="TIGR00204">
    <property type="entry name" value="dxs"/>
    <property type="match status" value="1"/>
</dbReference>
<dbReference type="InterPro" id="IPR020826">
    <property type="entry name" value="Transketolase_BS"/>
</dbReference>
<dbReference type="InterPro" id="IPR005475">
    <property type="entry name" value="Transketolase-like_Pyr-bd"/>
</dbReference>
<dbReference type="GO" id="GO:0008661">
    <property type="term" value="F:1-deoxy-D-xylulose-5-phosphate synthase activity"/>
    <property type="evidence" value="ECO:0007669"/>
    <property type="project" value="UniProtKB-EC"/>
</dbReference>
<comment type="subunit">
    <text evidence="5">Homodimer.</text>
</comment>
<evidence type="ECO:0000256" key="13">
    <source>
        <dbReference type="ARBA" id="ARBA00050872"/>
    </source>
</evidence>
<comment type="catalytic activity">
    <reaction evidence="13">
        <text>D-glyceraldehyde 3-phosphate + pyruvate + H(+) = 1-deoxy-D-xylulose 5-phosphate + CO2</text>
        <dbReference type="Rhea" id="RHEA:12605"/>
        <dbReference type="ChEBI" id="CHEBI:15361"/>
        <dbReference type="ChEBI" id="CHEBI:15378"/>
        <dbReference type="ChEBI" id="CHEBI:16526"/>
        <dbReference type="ChEBI" id="CHEBI:57792"/>
        <dbReference type="ChEBI" id="CHEBI:59776"/>
        <dbReference type="EC" id="2.2.1.7"/>
    </reaction>
    <physiologicalReaction direction="left-to-right" evidence="13">
        <dbReference type="Rhea" id="RHEA:12606"/>
    </physiologicalReaction>
</comment>
<keyword evidence="8" id="KW-0479">Metal-binding</keyword>
<sequence length="720" mass="77444">MALCAFSFPVHINRAAALDPPKSTPFTSHLLAGTDLLFQPLHKLNQVRKRPGGVCASLSERAEYHSQRPPTPLLDTINYPIHMKNLSVKELKQLADELRADVIFNVSKTGGHLGSSLGVVELTVALHYVFNAPKDKILWDVGHQSYPHKILTGRRDKMHTMRQTNGLAGFTKRSESEYDCFGTGHSSTTISAGLGMAVGRDIKGERNNVVAVIGDGAMTAGQAYEAMNNAGYLDSDMIVILNDNKQVSLPTATLDGPIPPVGALSSALSRLQSNRPLRELREVAKGVTKQIGGPMHELAAKVDEYARGMISGSGSTLFEELGLYYIGPVDGHNIDDLVSILKEVKSTKTTGPVLIHVVTEKGRGYPYAERAADKYHGVVKFDPATGKQFKGSSATQSYTTYFAEALIAEAEADKNIIAIHAAMGGGTGLNLFLRRFPERCFDVGIAEQHAVTFAAGLACEGLKPFCAIYSSFMQRAYDQVVHDVDLQKLPVRFAMDRAGLVGADGPTHCGAFDVTFMACLPNMVVMAPSDEAELFHMVATAAAIDDRPSCFRYPRGNGVGVQLPPGNKGVPLEIGKGRVLIEGERVALLGYGSAVQSCLGAASLLASHGLRLTVADARFCKPLDHTLIRKLAKSHEVLITVEEGSIGGFGSHVAQFLALDGLLDGTVKWRPLVLPDRYIDHGSPTDQLAEAGLTPSHIAATVFNILGQKREALEIMSSRN</sequence>
<dbReference type="GO" id="GO:0009228">
    <property type="term" value="P:thiamine biosynthetic process"/>
    <property type="evidence" value="ECO:0007669"/>
    <property type="project" value="UniProtKB-KW"/>
</dbReference>
<dbReference type="AlphaFoldDB" id="A0A6J1AWR8"/>
<dbReference type="PROSITE" id="PS00802">
    <property type="entry name" value="TRANSKETOLASE_2"/>
    <property type="match status" value="1"/>
</dbReference>
<evidence type="ECO:0000256" key="3">
    <source>
        <dbReference type="ARBA" id="ARBA00004980"/>
    </source>
</evidence>
<evidence type="ECO:0000256" key="8">
    <source>
        <dbReference type="ARBA" id="ARBA00022723"/>
    </source>
</evidence>
<keyword evidence="9" id="KW-0460">Magnesium</keyword>
<evidence type="ECO:0000256" key="6">
    <source>
        <dbReference type="ARBA" id="ARBA00013150"/>
    </source>
</evidence>
<evidence type="ECO:0000256" key="4">
    <source>
        <dbReference type="ARBA" id="ARBA00011081"/>
    </source>
</evidence>
<dbReference type="InterPro" id="IPR029061">
    <property type="entry name" value="THDP-binding"/>
</dbReference>
<dbReference type="InterPro" id="IPR049557">
    <property type="entry name" value="Transketolase_CS"/>
</dbReference>
<dbReference type="HAMAP" id="MF_00315">
    <property type="entry name" value="DXP_synth"/>
    <property type="match status" value="1"/>
</dbReference>
<reference evidence="16" key="1">
    <citation type="submission" date="2025-08" db="UniProtKB">
        <authorList>
            <consortium name="RefSeq"/>
        </authorList>
    </citation>
    <scope>IDENTIFICATION</scope>
    <source>
        <tissue evidence="16">Leaf</tissue>
    </source>
</reference>
<evidence type="ECO:0000313" key="15">
    <source>
        <dbReference type="Proteomes" id="UP000504621"/>
    </source>
</evidence>
<evidence type="ECO:0000256" key="5">
    <source>
        <dbReference type="ARBA" id="ARBA00011738"/>
    </source>
</evidence>
<name>A0A6J1AWR8_9ROSI</name>
<dbReference type="NCBIfam" id="NF003933">
    <property type="entry name" value="PRK05444.2-2"/>
    <property type="match status" value="1"/>
</dbReference>
<dbReference type="UniPathway" id="UPA00064">
    <property type="reaction ID" value="UER00091"/>
</dbReference>
<evidence type="ECO:0000313" key="16">
    <source>
        <dbReference type="RefSeq" id="XP_021291622.1"/>
    </source>
</evidence>
<dbReference type="InterPro" id="IPR005477">
    <property type="entry name" value="Dxylulose-5-P_synthase"/>
</dbReference>
<proteinExistence type="inferred from homology"/>
<comment type="pathway">
    <text evidence="3">Metabolic intermediate biosynthesis; 1-deoxy-D-xylulose 5-phosphate biosynthesis; 1-deoxy-D-xylulose 5-phosphate from D-glyceraldehyde 3-phosphate and pyruvate: step 1/1.</text>
</comment>
<evidence type="ECO:0000256" key="1">
    <source>
        <dbReference type="ARBA" id="ARBA00001946"/>
    </source>
</evidence>
<dbReference type="CDD" id="cd02007">
    <property type="entry name" value="TPP_DXS"/>
    <property type="match status" value="1"/>
</dbReference>
<evidence type="ECO:0000259" key="14">
    <source>
        <dbReference type="SMART" id="SM00861"/>
    </source>
</evidence>
<evidence type="ECO:0000256" key="10">
    <source>
        <dbReference type="ARBA" id="ARBA00022977"/>
    </source>
</evidence>
<evidence type="ECO:0000256" key="9">
    <source>
        <dbReference type="ARBA" id="ARBA00022842"/>
    </source>
</evidence>
<dbReference type="PANTHER" id="PTHR43322">
    <property type="entry name" value="1-D-DEOXYXYLULOSE 5-PHOSPHATE SYNTHASE-RELATED"/>
    <property type="match status" value="1"/>
</dbReference>
<evidence type="ECO:0000256" key="11">
    <source>
        <dbReference type="ARBA" id="ARBA00023052"/>
    </source>
</evidence>
<comment type="cofactor">
    <cofactor evidence="2">
        <name>thiamine diphosphate</name>
        <dbReference type="ChEBI" id="CHEBI:58937"/>
    </cofactor>
</comment>
<keyword evidence="15" id="KW-1185">Reference proteome</keyword>
<dbReference type="PANTHER" id="PTHR43322:SF5">
    <property type="entry name" value="1-DEOXY-D-XYLULOSE-5-PHOSPHATE SYNTHASE, CHLOROPLASTIC"/>
    <property type="match status" value="1"/>
</dbReference>
<evidence type="ECO:0000256" key="2">
    <source>
        <dbReference type="ARBA" id="ARBA00001964"/>
    </source>
</evidence>
<dbReference type="RefSeq" id="XP_021291622.1">
    <property type="nucleotide sequence ID" value="XM_021435947.1"/>
</dbReference>
<keyword evidence="12" id="KW-0414">Isoprene biosynthesis</keyword>
<comment type="similarity">
    <text evidence="4">Belongs to the transketolase family. DXPS subfamily.</text>
</comment>
<dbReference type="Pfam" id="PF02780">
    <property type="entry name" value="Transketolase_C"/>
    <property type="match status" value="1"/>
</dbReference>
<dbReference type="Gene3D" id="3.40.50.970">
    <property type="match status" value="2"/>
</dbReference>
<evidence type="ECO:0000256" key="7">
    <source>
        <dbReference type="ARBA" id="ARBA00022679"/>
    </source>
</evidence>
<keyword evidence="7" id="KW-0808">Transferase</keyword>
<dbReference type="Pfam" id="PF13292">
    <property type="entry name" value="DXP_synthase_N"/>
    <property type="match status" value="1"/>
</dbReference>
<dbReference type="GO" id="GO:0046872">
    <property type="term" value="F:metal ion binding"/>
    <property type="evidence" value="ECO:0007669"/>
    <property type="project" value="UniProtKB-KW"/>
</dbReference>
<dbReference type="Pfam" id="PF02779">
    <property type="entry name" value="Transket_pyr"/>
    <property type="match status" value="1"/>
</dbReference>
<dbReference type="GO" id="GO:0019288">
    <property type="term" value="P:isopentenyl diphosphate biosynthetic process, methylerythritol 4-phosphate pathway"/>
    <property type="evidence" value="ECO:0007669"/>
    <property type="project" value="UniProtKB-ARBA"/>
</dbReference>
<evidence type="ECO:0000256" key="12">
    <source>
        <dbReference type="ARBA" id="ARBA00023229"/>
    </source>
</evidence>
<dbReference type="EC" id="2.2.1.7" evidence="6"/>
<dbReference type="SMART" id="SM00861">
    <property type="entry name" value="Transket_pyr"/>
    <property type="match status" value="1"/>
</dbReference>
<keyword evidence="11" id="KW-0786">Thiamine pyrophosphate</keyword>
<dbReference type="OrthoDB" id="10266385at2759"/>
<dbReference type="GeneID" id="110422153"/>